<gene>
    <name evidence="2" type="ORF">C5167_018635</name>
</gene>
<protein>
    <submittedName>
        <fullName evidence="2">Uncharacterized protein</fullName>
    </submittedName>
</protein>
<name>A0A4Y7IR59_PAPSO</name>
<feature type="chain" id="PRO_5021406560" evidence="1">
    <location>
        <begin position="26"/>
        <end position="121"/>
    </location>
</feature>
<proteinExistence type="predicted"/>
<keyword evidence="1" id="KW-0732">Signal</keyword>
<organism evidence="2 3">
    <name type="scientific">Papaver somniferum</name>
    <name type="common">Opium poppy</name>
    <dbReference type="NCBI Taxonomy" id="3469"/>
    <lineage>
        <taxon>Eukaryota</taxon>
        <taxon>Viridiplantae</taxon>
        <taxon>Streptophyta</taxon>
        <taxon>Embryophyta</taxon>
        <taxon>Tracheophyta</taxon>
        <taxon>Spermatophyta</taxon>
        <taxon>Magnoliopsida</taxon>
        <taxon>Ranunculales</taxon>
        <taxon>Papaveraceae</taxon>
        <taxon>Papaveroideae</taxon>
        <taxon>Papaver</taxon>
    </lineage>
</organism>
<dbReference type="Proteomes" id="UP000316621">
    <property type="component" value="Chromosome 2"/>
</dbReference>
<accession>A0A4Y7IR59</accession>
<dbReference type="AlphaFoldDB" id="A0A4Y7IR59"/>
<keyword evidence="3" id="KW-1185">Reference proteome</keyword>
<dbReference type="Gramene" id="RZC50211">
    <property type="protein sequence ID" value="RZC50211"/>
    <property type="gene ID" value="C5167_018635"/>
</dbReference>
<evidence type="ECO:0000313" key="3">
    <source>
        <dbReference type="Proteomes" id="UP000316621"/>
    </source>
</evidence>
<feature type="signal peptide" evidence="1">
    <location>
        <begin position="1"/>
        <end position="25"/>
    </location>
</feature>
<sequence>MAVFKVSTSTLLVLVLIIITYDAAGQALANGNASMAVVLNNISYGNHFVHALQQKHNHPNISSVGRFSTWILVNYTEIVTNVACFISLTGDSKCTNTTNLSFNKETQAESFAHRAAAPASN</sequence>
<evidence type="ECO:0000256" key="1">
    <source>
        <dbReference type="SAM" id="SignalP"/>
    </source>
</evidence>
<evidence type="ECO:0000313" key="2">
    <source>
        <dbReference type="EMBL" id="RZC50211.1"/>
    </source>
</evidence>
<dbReference type="EMBL" id="CM010716">
    <property type="protein sequence ID" value="RZC50211.1"/>
    <property type="molecule type" value="Genomic_DNA"/>
</dbReference>
<reference evidence="2 3" key="1">
    <citation type="journal article" date="2018" name="Science">
        <title>The opium poppy genome and morphinan production.</title>
        <authorList>
            <person name="Guo L."/>
            <person name="Winzer T."/>
            <person name="Yang X."/>
            <person name="Li Y."/>
            <person name="Ning Z."/>
            <person name="He Z."/>
            <person name="Teodor R."/>
            <person name="Lu Y."/>
            <person name="Bowser T.A."/>
            <person name="Graham I.A."/>
            <person name="Ye K."/>
        </authorList>
    </citation>
    <scope>NUCLEOTIDE SEQUENCE [LARGE SCALE GENOMIC DNA]</scope>
    <source>
        <strain evidence="3">cv. HN1</strain>
        <tissue evidence="2">Leaves</tissue>
    </source>
</reference>